<dbReference type="GO" id="GO:0032259">
    <property type="term" value="P:methylation"/>
    <property type="evidence" value="ECO:0007669"/>
    <property type="project" value="UniProtKB-KW"/>
</dbReference>
<comment type="caution">
    <text evidence="4">The sequence shown here is derived from an EMBL/GenBank/DDBJ whole genome shotgun (WGS) entry which is preliminary data.</text>
</comment>
<evidence type="ECO:0000256" key="2">
    <source>
        <dbReference type="ARBA" id="ARBA00022679"/>
    </source>
</evidence>
<dbReference type="EMBL" id="BNAY01000001">
    <property type="protein sequence ID" value="GHH05592.1"/>
    <property type="molecule type" value="Genomic_DNA"/>
</dbReference>
<dbReference type="InterPro" id="IPR029063">
    <property type="entry name" value="SAM-dependent_MTases_sf"/>
</dbReference>
<keyword evidence="2" id="KW-0808">Transferase</keyword>
<gene>
    <name evidence="4" type="ORF">GCM10017790_09710</name>
</gene>
<evidence type="ECO:0000313" key="5">
    <source>
        <dbReference type="Proteomes" id="UP000635387"/>
    </source>
</evidence>
<reference evidence="5" key="1">
    <citation type="journal article" date="2019" name="Int. J. Syst. Evol. Microbiol.">
        <title>The Global Catalogue of Microorganisms (GCM) 10K type strain sequencing project: providing services to taxonomists for standard genome sequencing and annotation.</title>
        <authorList>
            <consortium name="The Broad Institute Genomics Platform"/>
            <consortium name="The Broad Institute Genome Sequencing Center for Infectious Disease"/>
            <person name="Wu L."/>
            <person name="Ma J."/>
        </authorList>
    </citation>
    <scope>NUCLEOTIDE SEQUENCE [LARGE SCALE GENOMIC DNA]</scope>
    <source>
        <strain evidence="5">CGMCC 4.7683</strain>
    </source>
</reference>
<organism evidence="4 5">
    <name type="scientific">Amycolatopsis oliviviridis</name>
    <dbReference type="NCBI Taxonomy" id="1471590"/>
    <lineage>
        <taxon>Bacteria</taxon>
        <taxon>Bacillati</taxon>
        <taxon>Actinomycetota</taxon>
        <taxon>Actinomycetes</taxon>
        <taxon>Pseudonocardiales</taxon>
        <taxon>Pseudonocardiaceae</taxon>
        <taxon>Amycolatopsis</taxon>
    </lineage>
</organism>
<feature type="domain" description="Methyltransferase" evidence="3">
    <location>
        <begin position="55"/>
        <end position="145"/>
    </location>
</feature>
<proteinExistence type="predicted"/>
<dbReference type="InterPro" id="IPR041698">
    <property type="entry name" value="Methyltransf_25"/>
</dbReference>
<dbReference type="SUPFAM" id="SSF53335">
    <property type="entry name" value="S-adenosyl-L-methionine-dependent methyltransferases"/>
    <property type="match status" value="1"/>
</dbReference>
<name>A0ABQ3L7W8_9PSEU</name>
<evidence type="ECO:0000259" key="3">
    <source>
        <dbReference type="Pfam" id="PF13649"/>
    </source>
</evidence>
<keyword evidence="1 4" id="KW-0489">Methyltransferase</keyword>
<evidence type="ECO:0000256" key="1">
    <source>
        <dbReference type="ARBA" id="ARBA00022603"/>
    </source>
</evidence>
<dbReference type="Gene3D" id="3.40.50.150">
    <property type="entry name" value="Vaccinia Virus protein VP39"/>
    <property type="match status" value="1"/>
</dbReference>
<protein>
    <submittedName>
        <fullName evidence="4">Methyltransferase</fullName>
    </submittedName>
</protein>
<dbReference type="PANTHER" id="PTHR43861">
    <property type="entry name" value="TRANS-ACONITATE 2-METHYLTRANSFERASE-RELATED"/>
    <property type="match status" value="1"/>
</dbReference>
<dbReference type="CDD" id="cd02440">
    <property type="entry name" value="AdoMet_MTases"/>
    <property type="match status" value="1"/>
</dbReference>
<accession>A0ABQ3L7W8</accession>
<sequence length="216" mass="23716">MPAVTDYLDITRTAYDTVAADYAEVLRDHLAGSTWDRAMLGAYAELVQAAGGGSVAEIGCGPGRITDYLHGLGLDIRGIDLSPEMVAVARKWYPHLDFETGEMPGLSIEDGSLTGVVAWYSIIHTPRERLPEIFTDFHRILASGGHLMVAFQVGDEVRHIEHAYGHDITCDAYRLSPEKIAEQLGEAGFSVLSKLVREPSEEFENTPQAYLIARKP</sequence>
<dbReference type="PANTHER" id="PTHR43861:SF1">
    <property type="entry name" value="TRANS-ACONITATE 2-METHYLTRANSFERASE"/>
    <property type="match status" value="1"/>
</dbReference>
<dbReference type="Pfam" id="PF13649">
    <property type="entry name" value="Methyltransf_25"/>
    <property type="match status" value="1"/>
</dbReference>
<dbReference type="GO" id="GO:0008168">
    <property type="term" value="F:methyltransferase activity"/>
    <property type="evidence" value="ECO:0007669"/>
    <property type="project" value="UniProtKB-KW"/>
</dbReference>
<keyword evidence="5" id="KW-1185">Reference proteome</keyword>
<dbReference type="Proteomes" id="UP000635387">
    <property type="component" value="Unassembled WGS sequence"/>
</dbReference>
<evidence type="ECO:0000313" key="4">
    <source>
        <dbReference type="EMBL" id="GHH05592.1"/>
    </source>
</evidence>